<keyword evidence="2" id="KW-1185">Reference proteome</keyword>
<proteinExistence type="predicted"/>
<reference evidence="2" key="1">
    <citation type="journal article" date="2024" name="Proc. Natl. Acad. Sci. U.S.A.">
        <title>Extraordinary preservation of gene collinearity over three hundred million years revealed in homosporous lycophytes.</title>
        <authorList>
            <person name="Li C."/>
            <person name="Wickell D."/>
            <person name="Kuo L.Y."/>
            <person name="Chen X."/>
            <person name="Nie B."/>
            <person name="Liao X."/>
            <person name="Peng D."/>
            <person name="Ji J."/>
            <person name="Jenkins J."/>
            <person name="Williams M."/>
            <person name="Shu S."/>
            <person name="Plott C."/>
            <person name="Barry K."/>
            <person name="Rajasekar S."/>
            <person name="Grimwood J."/>
            <person name="Han X."/>
            <person name="Sun S."/>
            <person name="Hou Z."/>
            <person name="He W."/>
            <person name="Dai G."/>
            <person name="Sun C."/>
            <person name="Schmutz J."/>
            <person name="Leebens-Mack J.H."/>
            <person name="Li F.W."/>
            <person name="Wang L."/>
        </authorList>
    </citation>
    <scope>NUCLEOTIDE SEQUENCE [LARGE SCALE GENOMIC DNA]</scope>
    <source>
        <strain evidence="2">cv. PW_Plant_1</strain>
    </source>
</reference>
<dbReference type="EMBL" id="CM055099">
    <property type="protein sequence ID" value="KAJ7545969.1"/>
    <property type="molecule type" value="Genomic_DNA"/>
</dbReference>
<protein>
    <submittedName>
        <fullName evidence="1">Uncharacterized protein</fullName>
    </submittedName>
</protein>
<dbReference type="Proteomes" id="UP001162992">
    <property type="component" value="Chromosome 8"/>
</dbReference>
<gene>
    <name evidence="1" type="ORF">O6H91_08G018600</name>
</gene>
<name>A0ACC2CVD5_DIPCM</name>
<evidence type="ECO:0000313" key="1">
    <source>
        <dbReference type="EMBL" id="KAJ7545969.1"/>
    </source>
</evidence>
<accession>A0ACC2CVD5</accession>
<sequence length="203" mass="22209">MEASAALVHSVPSLTSPLPISVSGFAPPTKPSSTFASSCRPIHSSISIRSSTSTSNAGCFLRFGASSSIHGDGAITLSHRVCWPLSIKPAPRRSQNFQICAVKKTFSSFDDMIQNSEVPELVDFYATWCGPCQYMVPILHDVGNALKDKISIVKIDSDKYPNLAGRYEVHGLPTLLLFDHGKPIDRLRCGLTRWMELKKMAKI</sequence>
<organism evidence="1 2">
    <name type="scientific">Diphasiastrum complanatum</name>
    <name type="common">Issler's clubmoss</name>
    <name type="synonym">Lycopodium complanatum</name>
    <dbReference type="NCBI Taxonomy" id="34168"/>
    <lineage>
        <taxon>Eukaryota</taxon>
        <taxon>Viridiplantae</taxon>
        <taxon>Streptophyta</taxon>
        <taxon>Embryophyta</taxon>
        <taxon>Tracheophyta</taxon>
        <taxon>Lycopodiopsida</taxon>
        <taxon>Lycopodiales</taxon>
        <taxon>Lycopodiaceae</taxon>
        <taxon>Lycopodioideae</taxon>
        <taxon>Diphasiastrum</taxon>
    </lineage>
</organism>
<evidence type="ECO:0000313" key="2">
    <source>
        <dbReference type="Proteomes" id="UP001162992"/>
    </source>
</evidence>
<comment type="caution">
    <text evidence="1">The sequence shown here is derived from an EMBL/GenBank/DDBJ whole genome shotgun (WGS) entry which is preliminary data.</text>
</comment>